<gene>
    <name evidence="1" type="ORF">C5167_006596</name>
</gene>
<protein>
    <submittedName>
        <fullName evidence="1">Uncharacterized protein</fullName>
    </submittedName>
</protein>
<sequence length="97" mass="11342">MFQWHTLSTIPGVVCCIQKIIKMLNIKGFDCCIQKITRVLNILVYLTTQGNNNATHHFLMNFTSYLHTHCYPTLVYEHDRDKNEILRVYILNVNATV</sequence>
<dbReference type="EMBL" id="CM010718">
    <property type="protein sequence ID" value="RZC59288.1"/>
    <property type="molecule type" value="Genomic_DNA"/>
</dbReference>
<evidence type="ECO:0000313" key="1">
    <source>
        <dbReference type="EMBL" id="RZC59288.1"/>
    </source>
</evidence>
<proteinExistence type="predicted"/>
<dbReference type="AlphaFoldDB" id="A0A4Y7JHL8"/>
<dbReference type="Gramene" id="RZC59288">
    <property type="protein sequence ID" value="RZC59288"/>
    <property type="gene ID" value="C5167_006596"/>
</dbReference>
<reference evidence="1 2" key="1">
    <citation type="journal article" date="2018" name="Science">
        <title>The opium poppy genome and morphinan production.</title>
        <authorList>
            <person name="Guo L."/>
            <person name="Winzer T."/>
            <person name="Yang X."/>
            <person name="Li Y."/>
            <person name="Ning Z."/>
            <person name="He Z."/>
            <person name="Teodor R."/>
            <person name="Lu Y."/>
            <person name="Bowser T.A."/>
            <person name="Graham I.A."/>
            <person name="Ye K."/>
        </authorList>
    </citation>
    <scope>NUCLEOTIDE SEQUENCE [LARGE SCALE GENOMIC DNA]</scope>
    <source>
        <strain evidence="2">cv. HN1</strain>
        <tissue evidence="1">Leaves</tissue>
    </source>
</reference>
<dbReference type="Proteomes" id="UP000316621">
    <property type="component" value="Chromosome 4"/>
</dbReference>
<organism evidence="1 2">
    <name type="scientific">Papaver somniferum</name>
    <name type="common">Opium poppy</name>
    <dbReference type="NCBI Taxonomy" id="3469"/>
    <lineage>
        <taxon>Eukaryota</taxon>
        <taxon>Viridiplantae</taxon>
        <taxon>Streptophyta</taxon>
        <taxon>Embryophyta</taxon>
        <taxon>Tracheophyta</taxon>
        <taxon>Spermatophyta</taxon>
        <taxon>Magnoliopsida</taxon>
        <taxon>Ranunculales</taxon>
        <taxon>Papaveraceae</taxon>
        <taxon>Papaveroideae</taxon>
        <taxon>Papaver</taxon>
    </lineage>
</organism>
<keyword evidence="2" id="KW-1185">Reference proteome</keyword>
<accession>A0A4Y7JHL8</accession>
<evidence type="ECO:0000313" key="2">
    <source>
        <dbReference type="Proteomes" id="UP000316621"/>
    </source>
</evidence>
<name>A0A4Y7JHL8_PAPSO</name>